<dbReference type="Gene3D" id="3.40.190.10">
    <property type="entry name" value="Periplasmic binding protein-like II"/>
    <property type="match status" value="2"/>
</dbReference>
<dbReference type="SMART" id="SM00062">
    <property type="entry name" value="PBPb"/>
    <property type="match status" value="1"/>
</dbReference>
<evidence type="ECO:0000313" key="4">
    <source>
        <dbReference type="EMBL" id="RWZ58310.1"/>
    </source>
</evidence>
<dbReference type="Proteomes" id="UP000288603">
    <property type="component" value="Unassembled WGS sequence"/>
</dbReference>
<evidence type="ECO:0000256" key="1">
    <source>
        <dbReference type="ARBA" id="ARBA00022729"/>
    </source>
</evidence>
<accession>A0A3S5CIF3</accession>
<dbReference type="PANTHER" id="PTHR35936:SF19">
    <property type="entry name" value="AMINO-ACID-BINDING PROTEIN YXEM-RELATED"/>
    <property type="match status" value="1"/>
</dbReference>
<evidence type="ECO:0000313" key="5">
    <source>
        <dbReference type="Proteomes" id="UP000288603"/>
    </source>
</evidence>
<dbReference type="EMBL" id="RZNC01000007">
    <property type="protein sequence ID" value="RWZ58310.1"/>
    <property type="molecule type" value="Genomic_DNA"/>
</dbReference>
<dbReference type="SUPFAM" id="SSF53850">
    <property type="entry name" value="Periplasmic binding protein-like II"/>
    <property type="match status" value="1"/>
</dbReference>
<feature type="signal peptide" evidence="2">
    <location>
        <begin position="1"/>
        <end position="26"/>
    </location>
</feature>
<protein>
    <submittedName>
        <fullName evidence="4">Amino acid ABC transporter substrate-binding protein</fullName>
    </submittedName>
</protein>
<organism evidence="4 5">
    <name type="scientific">Labedella populi</name>
    <dbReference type="NCBI Taxonomy" id="2498850"/>
    <lineage>
        <taxon>Bacteria</taxon>
        <taxon>Bacillati</taxon>
        <taxon>Actinomycetota</taxon>
        <taxon>Actinomycetes</taxon>
        <taxon>Micrococcales</taxon>
        <taxon>Microbacteriaceae</taxon>
        <taxon>Labedella</taxon>
    </lineage>
</organism>
<sequence length="288" mass="31180">MRNRTTSTIVLAVAALALAGCAGTSASTSTGSEETADFETVTPGTLQLLVNSDAAPFASVNDDDEFEGFDVQMLTEVTDRLGLTLEIKTQEFDTILPSVAVGQADAAASSIADTDERRETVSFSLPTYTGVMSITVPTESAIEEADDLAGKRVGVKSASRNAEYAEQYFTDSEIVYFPAEAPLFNALEGGTIDAAFFDGQAADKYVQQYDVRVAFSAVNDDNRGAAIVLRQDADNLREAINQTLREMLEDGTYEEIFTTWVTTEDVQPQLDFLSGYYAEHPDNSYPNE</sequence>
<name>A0A3S5CIF3_9MICO</name>
<keyword evidence="1 2" id="KW-0732">Signal</keyword>
<dbReference type="CDD" id="cd13530">
    <property type="entry name" value="PBP2_peptides_like"/>
    <property type="match status" value="1"/>
</dbReference>
<dbReference type="OrthoDB" id="8454826at2"/>
<gene>
    <name evidence="4" type="ORF">ELQ92_14910</name>
</gene>
<evidence type="ECO:0000256" key="2">
    <source>
        <dbReference type="SAM" id="SignalP"/>
    </source>
</evidence>
<dbReference type="RefSeq" id="WP_128500128.1">
    <property type="nucleotide sequence ID" value="NZ_RZNC01000007.1"/>
</dbReference>
<keyword evidence="5" id="KW-1185">Reference proteome</keyword>
<proteinExistence type="predicted"/>
<dbReference type="InterPro" id="IPR001638">
    <property type="entry name" value="Solute-binding_3/MltF_N"/>
</dbReference>
<reference evidence="4 5" key="1">
    <citation type="submission" date="2018-12" db="EMBL/GenBank/DDBJ databases">
        <authorList>
            <person name="Li F."/>
        </authorList>
    </citation>
    <scope>NUCLEOTIDE SEQUENCE [LARGE SCALE GENOMIC DNA]</scope>
    <source>
        <strain evidence="4 5">8H24J-4-2</strain>
    </source>
</reference>
<comment type="caution">
    <text evidence="4">The sequence shown here is derived from an EMBL/GenBank/DDBJ whole genome shotgun (WGS) entry which is preliminary data.</text>
</comment>
<feature type="domain" description="Solute-binding protein family 3/N-terminal" evidence="3">
    <location>
        <begin position="45"/>
        <end position="264"/>
    </location>
</feature>
<evidence type="ECO:0000259" key="3">
    <source>
        <dbReference type="SMART" id="SM00062"/>
    </source>
</evidence>
<dbReference type="Pfam" id="PF00497">
    <property type="entry name" value="SBP_bac_3"/>
    <property type="match status" value="1"/>
</dbReference>
<dbReference type="PROSITE" id="PS51257">
    <property type="entry name" value="PROKAR_LIPOPROTEIN"/>
    <property type="match status" value="1"/>
</dbReference>
<feature type="chain" id="PRO_5018710274" evidence="2">
    <location>
        <begin position="27"/>
        <end position="288"/>
    </location>
</feature>
<dbReference type="PANTHER" id="PTHR35936">
    <property type="entry name" value="MEMBRANE-BOUND LYTIC MUREIN TRANSGLYCOSYLASE F"/>
    <property type="match status" value="1"/>
</dbReference>
<dbReference type="AlphaFoldDB" id="A0A3S5CIF3"/>